<dbReference type="EMBL" id="CAJJDN010000142">
    <property type="protein sequence ID" value="CAD8123092.1"/>
    <property type="molecule type" value="Genomic_DNA"/>
</dbReference>
<dbReference type="InterPro" id="IPR012961">
    <property type="entry name" value="Ski2/MTR4_C"/>
</dbReference>
<dbReference type="InterPro" id="IPR050699">
    <property type="entry name" value="RNA-DNA_Helicase"/>
</dbReference>
<sequence length="1115" mass="129888">MDLFGVFETKANLDSNKSENHVDEEVSMNVEAEKKVETFKVIKNQENEGCIHEWYTPEDYKAIQEKKQNAKQYKFTLDPFQKVAVKTLEANESVLVAAHTSAGKTAVAEYAIAMAKRDKQRVVYTSPIKALSNQKYRELQQEFGDVGLVTGDVTLNENAFCLVMTTEILRSMLYRGSEIVREVAWVIMDEVHYMRDRERGVVWEETIILLNQNVRFVFLSATIPNASEFAEWVCRIKHQPCHVVYTDYRPTPLQHYLFPSGAEGIFLVVDETGKFKEDKFQEAVAKLEENVENTRKRKASEGSDLFKLMKMIQERELAPAIVFSFSKREVEGYAIGMQKLDLTNPKEKENIETIYKNAMNCLSEEDRQLPQIQLMLPILKKGIGIHHGGLLPIVKEIIEILFQEGYLKALFSTETFSMGLNMPSRTVVFTSVRKFDGEQFRWIQGGEYIQMSGRAGRRGIDDKGVCILMCDEKMDQEVAKSMLKGKSDCLNSSFRLSYNMLINSMRMEDTDPEFIIKKSFHQFQNDRQLPEMKEKLQDYKQKRDQIDIKNEEKLANYHDLLQQSTHVYNKIRKIIYQPQIVLPFLHIGRIIKVKGSDGDWGWGIAINFMQKKFGNKKNKDQEQSIILDVMLYVQKRKKNEPLQAQLQYEQDGELEIVPVSIEQLYEISTIKLNLPKDLRTNESKQQIRQTMIKLIKEFKGNLPLIHPINDMKINNDSLDNLLEQRQSLLEQIEENKKELNNENLDKELQIYDEKIKLSQTIKLLNKQIEESSQMVLSGDLKRMKRILRRLQYISKDEIVQMKGKVACEISAGDEIMLTELLVSGLFNDLSSEEICAVLSVFVHDENNNEKFQLKNDKMQQLYTKVLEHAKYLYSVYTESKMNIDEKEYLATFKSQMMEVTLAWCQGQSFLQICKMTDLFEGSIIRCLRRLDELIKQMEEAAKVIGNKELQNKFKESSKKLKKGIVFAASLYFDKNCFEPVCEKEDILNFKSKKRSKLQFEDEQPTQECPLNRSTYGNYTWNMLHTTAIYYPDEPTLEQQQKMSNFFDAIAEFYACKHCKAHFQKDISQNPPQVTSRKDLSIWLCYRHNDVNQLLGKPQFDCSFENLEKRWRTGCK</sequence>
<dbReference type="Proteomes" id="UP000692954">
    <property type="component" value="Unassembled WGS sequence"/>
</dbReference>
<evidence type="ECO:0008006" key="13">
    <source>
        <dbReference type="Google" id="ProtNLM"/>
    </source>
</evidence>
<gene>
    <name evidence="11" type="ORF">PSON_ATCC_30995.1.T1420103</name>
</gene>
<comment type="caution">
    <text evidence="11">The sequence shown here is derived from an EMBL/GenBank/DDBJ whole genome shotgun (WGS) entry which is preliminary data.</text>
</comment>
<evidence type="ECO:0000256" key="2">
    <source>
        <dbReference type="ARBA" id="ARBA00022741"/>
    </source>
</evidence>
<feature type="coiled-coil region" evidence="7">
    <location>
        <begin position="277"/>
        <end position="304"/>
    </location>
</feature>
<dbReference type="PROSITE" id="PS51192">
    <property type="entry name" value="HELICASE_ATP_BIND_1"/>
    <property type="match status" value="1"/>
</dbReference>
<dbReference type="CDD" id="cd18024">
    <property type="entry name" value="DEXHc_Mtr4-like"/>
    <property type="match status" value="1"/>
</dbReference>
<dbReference type="InterPro" id="IPR025696">
    <property type="entry name" value="Beta-barrel_MTR4"/>
</dbReference>
<feature type="coiled-coil region" evidence="7">
    <location>
        <begin position="529"/>
        <end position="556"/>
    </location>
</feature>
<accession>A0A8S1R7H7</accession>
<dbReference type="Pfam" id="PF21408">
    <property type="entry name" value="MTR4-like_stalk"/>
    <property type="match status" value="1"/>
</dbReference>
<dbReference type="FunFam" id="3.40.50.300:FF:000141">
    <property type="entry name" value="ATP-dependent RNA helicase DOB1"/>
    <property type="match status" value="1"/>
</dbReference>
<dbReference type="OrthoDB" id="64767at2759"/>
<dbReference type="Pfam" id="PF08148">
    <property type="entry name" value="DSHCT"/>
    <property type="match status" value="1"/>
</dbReference>
<dbReference type="GO" id="GO:0016787">
    <property type="term" value="F:hydrolase activity"/>
    <property type="evidence" value="ECO:0007669"/>
    <property type="project" value="UniProtKB-KW"/>
</dbReference>
<feature type="coiled-coil region" evidence="7">
    <location>
        <begin position="715"/>
        <end position="754"/>
    </location>
</feature>
<evidence type="ECO:0000313" key="12">
    <source>
        <dbReference type="Proteomes" id="UP000692954"/>
    </source>
</evidence>
<evidence type="ECO:0000256" key="3">
    <source>
        <dbReference type="ARBA" id="ARBA00022801"/>
    </source>
</evidence>
<keyword evidence="7" id="KW-0175">Coiled coil</keyword>
<dbReference type="Pfam" id="PF00270">
    <property type="entry name" value="DEAD"/>
    <property type="match status" value="1"/>
</dbReference>
<dbReference type="InterPro" id="IPR016438">
    <property type="entry name" value="SKI2-like"/>
</dbReference>
<dbReference type="InterPro" id="IPR014001">
    <property type="entry name" value="Helicase_ATP-bd"/>
</dbReference>
<dbReference type="PIRSF" id="PIRSF005198">
    <property type="entry name" value="Antiviral_helicase_SKI2"/>
    <property type="match status" value="1"/>
</dbReference>
<dbReference type="FunFam" id="2.40.30.300:FF:000005">
    <property type="entry name" value="Putative ATP-dependent RNA helicase"/>
    <property type="match status" value="1"/>
</dbReference>
<feature type="domain" description="ERV/ALR sulfhydryl oxidase" evidence="10">
    <location>
        <begin position="1008"/>
        <end position="1110"/>
    </location>
</feature>
<dbReference type="PROSITE" id="PS51194">
    <property type="entry name" value="HELICASE_CTER"/>
    <property type="match status" value="1"/>
</dbReference>
<evidence type="ECO:0000259" key="10">
    <source>
        <dbReference type="PROSITE" id="PS51324"/>
    </source>
</evidence>
<evidence type="ECO:0000256" key="4">
    <source>
        <dbReference type="ARBA" id="ARBA00022806"/>
    </source>
</evidence>
<evidence type="ECO:0000259" key="8">
    <source>
        <dbReference type="PROSITE" id="PS51192"/>
    </source>
</evidence>
<evidence type="ECO:0000256" key="7">
    <source>
        <dbReference type="SAM" id="Coils"/>
    </source>
</evidence>
<keyword evidence="3" id="KW-0378">Hydrolase</keyword>
<keyword evidence="12" id="KW-1185">Reference proteome</keyword>
<evidence type="ECO:0000256" key="6">
    <source>
        <dbReference type="ARBA" id="ARBA00023242"/>
    </source>
</evidence>
<dbReference type="SMART" id="SM00490">
    <property type="entry name" value="HELICc"/>
    <property type="match status" value="1"/>
</dbReference>
<keyword evidence="4" id="KW-0347">Helicase</keyword>
<protein>
    <recommendedName>
        <fullName evidence="13">Sulfhydryl oxidase</fullName>
    </recommendedName>
</protein>
<feature type="domain" description="Helicase C-terminal" evidence="9">
    <location>
        <begin position="304"/>
        <end position="506"/>
    </location>
</feature>
<proteinExistence type="predicted"/>
<evidence type="ECO:0000313" key="11">
    <source>
        <dbReference type="EMBL" id="CAD8123092.1"/>
    </source>
</evidence>
<dbReference type="Pfam" id="PF13234">
    <property type="entry name" value="MTR4_beta-barrel"/>
    <property type="match status" value="1"/>
</dbReference>
<dbReference type="Pfam" id="PF04777">
    <property type="entry name" value="Evr1_Alr"/>
    <property type="match status" value="1"/>
</dbReference>
<dbReference type="PANTHER" id="PTHR12131:SF7">
    <property type="entry name" value="EXOSOME RNA HELICASE MTR4"/>
    <property type="match status" value="1"/>
</dbReference>
<evidence type="ECO:0000259" key="9">
    <source>
        <dbReference type="PROSITE" id="PS51194"/>
    </source>
</evidence>
<dbReference type="FunFam" id="3.40.50.300:FF:000083">
    <property type="entry name" value="ATP-dependent RNA helicase DOB1"/>
    <property type="match status" value="1"/>
</dbReference>
<evidence type="ECO:0000256" key="1">
    <source>
        <dbReference type="ARBA" id="ARBA00004123"/>
    </source>
</evidence>
<keyword evidence="5" id="KW-0067">ATP-binding</keyword>
<dbReference type="AlphaFoldDB" id="A0A8S1R7H7"/>
<dbReference type="GO" id="GO:0016972">
    <property type="term" value="F:thiol oxidase activity"/>
    <property type="evidence" value="ECO:0007669"/>
    <property type="project" value="InterPro"/>
</dbReference>
<dbReference type="InterPro" id="IPR011545">
    <property type="entry name" value="DEAD/DEAH_box_helicase_dom"/>
</dbReference>
<dbReference type="CDD" id="cd18795">
    <property type="entry name" value="SF2_C_Ski2"/>
    <property type="match status" value="1"/>
</dbReference>
<dbReference type="InterPro" id="IPR048392">
    <property type="entry name" value="MTR4-like_stalk"/>
</dbReference>
<comment type="subcellular location">
    <subcellularLocation>
        <location evidence="1">Nucleus</location>
    </subcellularLocation>
</comment>
<reference evidence="11" key="1">
    <citation type="submission" date="2021-01" db="EMBL/GenBank/DDBJ databases">
        <authorList>
            <consortium name="Genoscope - CEA"/>
            <person name="William W."/>
        </authorList>
    </citation>
    <scope>NUCLEOTIDE SEQUENCE</scope>
</reference>
<dbReference type="PANTHER" id="PTHR12131">
    <property type="entry name" value="ATP-DEPENDENT RNA AND DNA HELICASE"/>
    <property type="match status" value="1"/>
</dbReference>
<dbReference type="Pfam" id="PF00271">
    <property type="entry name" value="Helicase_C"/>
    <property type="match status" value="1"/>
</dbReference>
<dbReference type="InterPro" id="IPR001650">
    <property type="entry name" value="Helicase_C-like"/>
</dbReference>
<dbReference type="GO" id="GO:0004386">
    <property type="term" value="F:helicase activity"/>
    <property type="evidence" value="ECO:0007669"/>
    <property type="project" value="UniProtKB-KW"/>
</dbReference>
<keyword evidence="2" id="KW-0547">Nucleotide-binding</keyword>
<name>A0A8S1R7H7_9CILI</name>
<dbReference type="GO" id="GO:0000460">
    <property type="term" value="P:maturation of 5.8S rRNA"/>
    <property type="evidence" value="ECO:0007669"/>
    <property type="project" value="TreeGrafter"/>
</dbReference>
<dbReference type="PROSITE" id="PS51324">
    <property type="entry name" value="ERV_ALR"/>
    <property type="match status" value="1"/>
</dbReference>
<dbReference type="SMART" id="SM00487">
    <property type="entry name" value="DEXDc"/>
    <property type="match status" value="1"/>
</dbReference>
<dbReference type="SMART" id="SM01142">
    <property type="entry name" value="DSHCT"/>
    <property type="match status" value="1"/>
</dbReference>
<keyword evidence="6" id="KW-0539">Nucleus</keyword>
<feature type="domain" description="Helicase ATP-binding" evidence="8">
    <location>
        <begin position="85"/>
        <end position="241"/>
    </location>
</feature>
<dbReference type="GO" id="GO:0005524">
    <property type="term" value="F:ATP binding"/>
    <property type="evidence" value="ECO:0007669"/>
    <property type="project" value="UniProtKB-KW"/>
</dbReference>
<dbReference type="InterPro" id="IPR017905">
    <property type="entry name" value="ERV/ALR_sulphydryl_oxidase"/>
</dbReference>
<dbReference type="GO" id="GO:0003676">
    <property type="term" value="F:nucleic acid binding"/>
    <property type="evidence" value="ECO:0007669"/>
    <property type="project" value="InterPro"/>
</dbReference>
<dbReference type="GO" id="GO:0005634">
    <property type="term" value="C:nucleus"/>
    <property type="evidence" value="ECO:0007669"/>
    <property type="project" value="UniProtKB-SubCell"/>
</dbReference>
<evidence type="ECO:0000256" key="5">
    <source>
        <dbReference type="ARBA" id="ARBA00022840"/>
    </source>
</evidence>
<organism evidence="11 12">
    <name type="scientific">Paramecium sonneborni</name>
    <dbReference type="NCBI Taxonomy" id="65129"/>
    <lineage>
        <taxon>Eukaryota</taxon>
        <taxon>Sar</taxon>
        <taxon>Alveolata</taxon>
        <taxon>Ciliophora</taxon>
        <taxon>Intramacronucleata</taxon>
        <taxon>Oligohymenophorea</taxon>
        <taxon>Peniculida</taxon>
        <taxon>Parameciidae</taxon>
        <taxon>Paramecium</taxon>
    </lineage>
</organism>